<dbReference type="EMBL" id="FZOJ01000048">
    <property type="protein sequence ID" value="SNT17891.1"/>
    <property type="molecule type" value="Genomic_DNA"/>
</dbReference>
<organism evidence="1 2">
    <name type="scientific">Anaerovirgula multivorans</name>
    <dbReference type="NCBI Taxonomy" id="312168"/>
    <lineage>
        <taxon>Bacteria</taxon>
        <taxon>Bacillati</taxon>
        <taxon>Bacillota</taxon>
        <taxon>Clostridia</taxon>
        <taxon>Peptostreptococcales</taxon>
        <taxon>Natronincolaceae</taxon>
        <taxon>Anaerovirgula</taxon>
    </lineage>
</organism>
<evidence type="ECO:0000313" key="1">
    <source>
        <dbReference type="EMBL" id="SNT17891.1"/>
    </source>
</evidence>
<protein>
    <recommendedName>
        <fullName evidence="3">HTH IS21-type domain-containing protein</fullName>
    </recommendedName>
</protein>
<sequence length="161" mass="19789">MFAEIKKYKSMGLKRTQVARKLEIDYKTVSKYWEMMPQEFAKLRQAAESREKKVDKYKDLIVEWLKEYRDLSTSQIYDWLQERYVELDFKDRTLRLYVNKVREEYNLSKEKNIRQYEEVEELPMGYQAQVDLGQIWLHRPDRTKIKVYCFSMVLSHSRYNS</sequence>
<keyword evidence="2" id="KW-1185">Reference proteome</keyword>
<dbReference type="Proteomes" id="UP000198304">
    <property type="component" value="Unassembled WGS sequence"/>
</dbReference>
<gene>
    <name evidence="1" type="ORF">SAMN05446037_104813</name>
</gene>
<name>A0A239KI83_9FIRM</name>
<reference evidence="1 2" key="1">
    <citation type="submission" date="2017-06" db="EMBL/GenBank/DDBJ databases">
        <authorList>
            <person name="Kim H.J."/>
            <person name="Triplett B.A."/>
        </authorList>
    </citation>
    <scope>NUCLEOTIDE SEQUENCE [LARGE SCALE GENOMIC DNA]</scope>
    <source>
        <strain evidence="1 2">SCA</strain>
    </source>
</reference>
<dbReference type="PANTHER" id="PTHR35004:SF8">
    <property type="entry name" value="TRANSPOSASE RV3428C-RELATED"/>
    <property type="match status" value="1"/>
</dbReference>
<evidence type="ECO:0000313" key="2">
    <source>
        <dbReference type="Proteomes" id="UP000198304"/>
    </source>
</evidence>
<accession>A0A239KI83</accession>
<dbReference type="PANTHER" id="PTHR35004">
    <property type="entry name" value="TRANSPOSASE RV3428C-RELATED"/>
    <property type="match status" value="1"/>
</dbReference>
<evidence type="ECO:0008006" key="3">
    <source>
        <dbReference type="Google" id="ProtNLM"/>
    </source>
</evidence>
<dbReference type="AlphaFoldDB" id="A0A239KI83"/>
<proteinExistence type="predicted"/>